<gene>
    <name evidence="1" type="ORF">AAE3_LOCUS3210</name>
</gene>
<dbReference type="Proteomes" id="UP000467700">
    <property type="component" value="Unassembled WGS sequence"/>
</dbReference>
<evidence type="ECO:0000313" key="2">
    <source>
        <dbReference type="Proteomes" id="UP000467700"/>
    </source>
</evidence>
<organism evidence="1 2">
    <name type="scientific">Cyclocybe aegerita</name>
    <name type="common">Black poplar mushroom</name>
    <name type="synonym">Agrocybe aegerita</name>
    <dbReference type="NCBI Taxonomy" id="1973307"/>
    <lineage>
        <taxon>Eukaryota</taxon>
        <taxon>Fungi</taxon>
        <taxon>Dikarya</taxon>
        <taxon>Basidiomycota</taxon>
        <taxon>Agaricomycotina</taxon>
        <taxon>Agaricomycetes</taxon>
        <taxon>Agaricomycetidae</taxon>
        <taxon>Agaricales</taxon>
        <taxon>Agaricineae</taxon>
        <taxon>Bolbitiaceae</taxon>
        <taxon>Cyclocybe</taxon>
    </lineage>
</organism>
<accession>A0A8S0XFH5</accession>
<evidence type="ECO:0000313" key="1">
    <source>
        <dbReference type="EMBL" id="CAA7260969.1"/>
    </source>
</evidence>
<dbReference type="AlphaFoldDB" id="A0A8S0XFH5"/>
<sequence>MLDPVFVEAGQMRPGSWPSLGKVHKFHARPTNTFAVADVEPFLCCAAAAQILGMRGFGGWSFLESRILQELKIIRSRQQLPLGRRLDSEVTIDIDAFARGHPPRCQHPTTSFFEGRSPTVPSSLFALLPATLLSALAFGSVPADDATLCIDHRQTIVLSGSPILY</sequence>
<reference evidence="1 2" key="1">
    <citation type="submission" date="2020-01" db="EMBL/GenBank/DDBJ databases">
        <authorList>
            <person name="Gupta K D."/>
        </authorList>
    </citation>
    <scope>NUCLEOTIDE SEQUENCE [LARGE SCALE GENOMIC DNA]</scope>
</reference>
<proteinExistence type="predicted"/>
<protein>
    <submittedName>
        <fullName evidence="1">Uncharacterized protein</fullName>
    </submittedName>
</protein>
<dbReference type="EMBL" id="CACVBS010000031">
    <property type="protein sequence ID" value="CAA7260969.1"/>
    <property type="molecule type" value="Genomic_DNA"/>
</dbReference>
<name>A0A8S0XFH5_CYCAE</name>
<comment type="caution">
    <text evidence="1">The sequence shown here is derived from an EMBL/GenBank/DDBJ whole genome shotgun (WGS) entry which is preliminary data.</text>
</comment>
<keyword evidence="2" id="KW-1185">Reference proteome</keyword>